<comment type="cofactor">
    <cofactor evidence="4">
        <name>pyridoxal 5'-phosphate</name>
        <dbReference type="ChEBI" id="CHEBI:597326"/>
    </cofactor>
</comment>
<name>A0ABQ8EZG7_9FUNG</name>
<protein>
    <recommendedName>
        <fullName evidence="4">Molybdenum cofactor sulfurase</fullName>
        <shortName evidence="4">MCS</shortName>
        <shortName evidence="4">MOS</shortName>
        <shortName evidence="4">MoCo sulfurase</shortName>
        <ecNumber evidence="4">2.8.1.9</ecNumber>
    </recommendedName>
    <alternativeName>
        <fullName evidence="4">Molybdenum cofactor sulfurtransferase</fullName>
    </alternativeName>
</protein>
<evidence type="ECO:0000256" key="1">
    <source>
        <dbReference type="ARBA" id="ARBA00022679"/>
    </source>
</evidence>
<dbReference type="PANTHER" id="PTHR14237:SF80">
    <property type="entry name" value="MOLYBDENUM COFACTOR SULFURASE"/>
    <property type="match status" value="1"/>
</dbReference>
<comment type="caution">
    <text evidence="7">The sequence shown here is derived from an EMBL/GenBank/DDBJ whole genome shotgun (WGS) entry which is preliminary data.</text>
</comment>
<dbReference type="Gene3D" id="3.40.640.10">
    <property type="entry name" value="Type I PLP-dependent aspartate aminotransferase-like (Major domain)"/>
    <property type="match status" value="1"/>
</dbReference>
<keyword evidence="1 4" id="KW-0808">Transferase</keyword>
<gene>
    <name evidence="7" type="ORF">BASA50_010102</name>
</gene>
<dbReference type="SUPFAM" id="SSF50800">
    <property type="entry name" value="PK beta-barrel domain-like"/>
    <property type="match status" value="1"/>
</dbReference>
<keyword evidence="2 4" id="KW-0663">Pyridoxal phosphate</keyword>
<dbReference type="Proteomes" id="UP001648503">
    <property type="component" value="Unassembled WGS sequence"/>
</dbReference>
<feature type="active site" evidence="4">
    <location>
        <position position="516"/>
    </location>
</feature>
<evidence type="ECO:0000313" key="8">
    <source>
        <dbReference type="Proteomes" id="UP001648503"/>
    </source>
</evidence>
<feature type="domain" description="MOSC" evidence="6">
    <location>
        <begin position="787"/>
        <end position="930"/>
    </location>
</feature>
<dbReference type="PROSITE" id="PS51340">
    <property type="entry name" value="MOSC"/>
    <property type="match status" value="1"/>
</dbReference>
<evidence type="ECO:0000259" key="6">
    <source>
        <dbReference type="PROSITE" id="PS51340"/>
    </source>
</evidence>
<dbReference type="Pfam" id="PF03476">
    <property type="entry name" value="MOSC_N"/>
    <property type="match status" value="1"/>
</dbReference>
<dbReference type="InterPro" id="IPR015421">
    <property type="entry name" value="PyrdxlP-dep_Trfase_major"/>
</dbReference>
<dbReference type="PANTHER" id="PTHR14237">
    <property type="entry name" value="MOLYBDOPTERIN COFACTOR SULFURASE MOSC"/>
    <property type="match status" value="1"/>
</dbReference>
<evidence type="ECO:0000256" key="2">
    <source>
        <dbReference type="ARBA" id="ARBA00022898"/>
    </source>
</evidence>
<dbReference type="Pfam" id="PF00266">
    <property type="entry name" value="Aminotran_5"/>
    <property type="match status" value="2"/>
</dbReference>
<dbReference type="InterPro" id="IPR005302">
    <property type="entry name" value="MoCF_Sase_C"/>
</dbReference>
<dbReference type="InterPro" id="IPR011037">
    <property type="entry name" value="Pyrv_Knase-like_insert_dom_sf"/>
</dbReference>
<feature type="compositionally biased region" description="Low complexity" evidence="5">
    <location>
        <begin position="23"/>
        <end position="32"/>
    </location>
</feature>
<evidence type="ECO:0000256" key="5">
    <source>
        <dbReference type="SAM" id="MobiDB-lite"/>
    </source>
</evidence>
<dbReference type="Pfam" id="PF03473">
    <property type="entry name" value="MOSC"/>
    <property type="match status" value="1"/>
</dbReference>
<evidence type="ECO:0000256" key="3">
    <source>
        <dbReference type="ARBA" id="ARBA00023150"/>
    </source>
</evidence>
<feature type="modified residue" description="N6-(pyridoxal phosphate)lysine" evidence="4">
    <location>
        <position position="348"/>
    </location>
</feature>
<dbReference type="InterPro" id="IPR015424">
    <property type="entry name" value="PyrdxlP-dep_Trfase"/>
</dbReference>
<evidence type="ECO:0000313" key="7">
    <source>
        <dbReference type="EMBL" id="KAH6589357.1"/>
    </source>
</evidence>
<proteinExistence type="inferred from homology"/>
<reference evidence="7 8" key="1">
    <citation type="submission" date="2021-02" db="EMBL/GenBank/DDBJ databases">
        <title>Variation within the Batrachochytrium salamandrivorans European outbreak.</title>
        <authorList>
            <person name="Kelly M."/>
            <person name="Pasmans F."/>
            <person name="Shea T.P."/>
            <person name="Munoz J.F."/>
            <person name="Carranza S."/>
            <person name="Cuomo C.A."/>
            <person name="Martel A."/>
        </authorList>
    </citation>
    <scope>NUCLEOTIDE SEQUENCE [LARGE SCALE GENOMIC DNA]</scope>
    <source>
        <strain evidence="7 8">AMFP18/2</strain>
    </source>
</reference>
<dbReference type="SUPFAM" id="SSF141673">
    <property type="entry name" value="MOSC N-terminal domain-like"/>
    <property type="match status" value="1"/>
</dbReference>
<dbReference type="Gene3D" id="3.90.1150.10">
    <property type="entry name" value="Aspartate Aminotransferase, domain 1"/>
    <property type="match status" value="1"/>
</dbReference>
<dbReference type="EC" id="2.8.1.9" evidence="4"/>
<comment type="similarity">
    <text evidence="4">Belongs to the class-V pyridoxal-phosphate-dependent aminotransferase family. MOCOS subfamily.</text>
</comment>
<dbReference type="SUPFAM" id="SSF53383">
    <property type="entry name" value="PLP-dependent transferases"/>
    <property type="match status" value="2"/>
</dbReference>
<evidence type="ECO:0000256" key="4">
    <source>
        <dbReference type="HAMAP-Rule" id="MF_03050"/>
    </source>
</evidence>
<dbReference type="InterPro" id="IPR028886">
    <property type="entry name" value="MoCo_sulfurase"/>
</dbReference>
<keyword evidence="8" id="KW-1185">Reference proteome</keyword>
<accession>A0ABQ8EZG7</accession>
<dbReference type="InterPro" id="IPR005303">
    <property type="entry name" value="MOCOS_middle"/>
</dbReference>
<dbReference type="InterPro" id="IPR000192">
    <property type="entry name" value="Aminotrans_V_dom"/>
</dbReference>
<feature type="region of interest" description="Disordered" evidence="5">
    <location>
        <begin position="1"/>
        <end position="32"/>
    </location>
</feature>
<sequence>MQEMHPLQVGAMSGIRGSEHGSVDGSVDGSVVSRPLKPQAANTVFGSTAFRDIHFPQLSVADRSNIAAVYLDSAGAPPVPAAVVTAHAAALGRTLLANPHSGTAPAAVYTASRIDQVRQRILRHFGVSSASHTVVFAANASAAIKIVADHFPWTGSSLLCYHQSSHTSVVGIRSRFSHPPLHMESVRCVNDTDIDNAMKEMNSTTDITTDITTDMTTDMTTDVESISSNQLSTEENINATLSTQSTFHLFTYPAQSNFSGERFPLKWTNHVRSLRHVPASFSTSILSNPTTATATDIRYLSTSTRNAANSHCSSDSWKVLLDCASFVASAPLDLQATPADFAVISFYKMFGFPTGLGALIVRNDAAKLLLQTSRCYFGGGTVAAIAADTHYQTYKSGISEQLENGTLAFTEILSLIHGFNFIENTIGGWHTLGVHVGHLTSLARHRMANMTHATGANLPVCRIYPNMDHTTSASPHPLGPIISFNIQDDHGELVHHAQLMRLAGIHNIHLRAGCFCNPGACQKYLNISSEDIRRNHEVLGHFCDNTTDVGVPTGALRISFGFANILADVDVFIQFLNTFYVSTCAQPVLRPGDLGLSKEIHHMHNDENGGGHRVVAGVPRVKGLYVYPIKSCGPFSVDAWPISAAGLCYDRYWMLVDSVHERPLTQKKCPRMCCMRIVELDLRRGLLSICFRPPTADHSCVDDCSLVVQFNPHEIPYDFDGHDSSTNDDGSCARSCPDQSPNVGAKRLETEQRYINEWFSKHLEMSVRLIECESTPSQPLDICHDSESSSGETLSMGMALSTSFANQSPYLVVSQSSFDIVAAHVAAHSSQNHFNILTFRPNIVIEGLNPFEEDLWISRTIGVGRVLLQITDHCQRCQMICIDQLTAQRYSEPLSTLARMRKIKGRIVFGVHAQNAPTQSASLYHVLRVGDLYYLP</sequence>
<comment type="catalytic activity">
    <reaction evidence="4">
        <text>Mo-molybdopterin + L-cysteine + AH2 = thio-Mo-molybdopterin + L-alanine + A + H2O</text>
        <dbReference type="Rhea" id="RHEA:42636"/>
        <dbReference type="ChEBI" id="CHEBI:13193"/>
        <dbReference type="ChEBI" id="CHEBI:15377"/>
        <dbReference type="ChEBI" id="CHEBI:17499"/>
        <dbReference type="ChEBI" id="CHEBI:35235"/>
        <dbReference type="ChEBI" id="CHEBI:57972"/>
        <dbReference type="ChEBI" id="CHEBI:71302"/>
        <dbReference type="ChEBI" id="CHEBI:82685"/>
        <dbReference type="EC" id="2.8.1.9"/>
    </reaction>
</comment>
<organism evidence="7 8">
    <name type="scientific">Batrachochytrium salamandrivorans</name>
    <dbReference type="NCBI Taxonomy" id="1357716"/>
    <lineage>
        <taxon>Eukaryota</taxon>
        <taxon>Fungi</taxon>
        <taxon>Fungi incertae sedis</taxon>
        <taxon>Chytridiomycota</taxon>
        <taxon>Chytridiomycota incertae sedis</taxon>
        <taxon>Chytridiomycetes</taxon>
        <taxon>Rhizophydiales</taxon>
        <taxon>Rhizophydiales incertae sedis</taxon>
        <taxon>Batrachochytrium</taxon>
    </lineage>
</organism>
<dbReference type="EMBL" id="JAFCIX010000466">
    <property type="protein sequence ID" value="KAH6589357.1"/>
    <property type="molecule type" value="Genomic_DNA"/>
</dbReference>
<dbReference type="HAMAP" id="MF_03050">
    <property type="entry name" value="MOCOS"/>
    <property type="match status" value="1"/>
</dbReference>
<comment type="function">
    <text evidence="4">Sulfurates the molybdenum cofactor. Sulfation of molybdenum is essential for xanthine dehydrogenase (XDH) and aldehyde oxidase (ADO) enzymes in which molybdenum cofactor is liganded by 1 oxygen and 1 sulfur atom in active form.</text>
</comment>
<dbReference type="InterPro" id="IPR015422">
    <property type="entry name" value="PyrdxlP-dep_Trfase_small"/>
</dbReference>
<keyword evidence="3 4" id="KW-0501">Molybdenum cofactor biosynthesis</keyword>